<dbReference type="Proteomes" id="UP001300012">
    <property type="component" value="Unassembled WGS sequence"/>
</dbReference>
<proteinExistence type="predicted"/>
<keyword evidence="2" id="KW-1185">Reference proteome</keyword>
<name>A0ABT1YP18_9BACL</name>
<sequence length="287" mass="33967">MNYYRIPEMARKYIEYDMIQTHTELPQFPEFRTKLLYVFLSKHSTMSSYSELFSLVTALVQVGLDTHDMVSVTNQVKEMKAARSRQLKILAGDYFSSRFYYLLSHAGHIDLIRVISHAICEANRMKINMYQLMKQLKLTADDYVKRTVEIRTQLYLAFAGYMEESVNGAWPEILRLFTQCEVLLQEISSSETAQHFRESWGYWYVMQQANKDERKYLLSEEPDPSKIRSIWLKYKITWQLYQLLDASMRQLQDKLHSLDSKELSKELLSIGEPFIRYLSTPKVLEEI</sequence>
<comment type="caution">
    <text evidence="1">The sequence shown here is derived from an EMBL/GenBank/DDBJ whole genome shotgun (WGS) entry which is preliminary data.</text>
</comment>
<reference evidence="1 2" key="1">
    <citation type="submission" date="2022-08" db="EMBL/GenBank/DDBJ databases">
        <title>Paenibacillus endoradicis sp. nov., Paenibacillus radicibacter sp. nov and Paenibacillus pararadicis sp. nov., three cold-adapted plant growth-promoting bacteria isolated from root of Larix gmelinii in Great Khingan.</title>
        <authorList>
            <person name="Xue H."/>
        </authorList>
    </citation>
    <scope>NUCLEOTIDE SEQUENCE [LARGE SCALE GENOMIC DNA]</scope>
    <source>
        <strain evidence="1 2">N5-1-1-5</strain>
    </source>
</reference>
<dbReference type="Pfam" id="PF07307">
    <property type="entry name" value="HEPPP_synt_1"/>
    <property type="match status" value="1"/>
</dbReference>
<dbReference type="RefSeq" id="WP_258216023.1">
    <property type="nucleotide sequence ID" value="NZ_JANQBD010000020.1"/>
</dbReference>
<organism evidence="1 2">
    <name type="scientific">Paenibacillus radicis</name>
    <name type="common">ex Xue et al. 2023</name>
    <dbReference type="NCBI Taxonomy" id="2972489"/>
    <lineage>
        <taxon>Bacteria</taxon>
        <taxon>Bacillati</taxon>
        <taxon>Bacillota</taxon>
        <taxon>Bacilli</taxon>
        <taxon>Bacillales</taxon>
        <taxon>Paenibacillaceae</taxon>
        <taxon>Paenibacillus</taxon>
    </lineage>
</organism>
<gene>
    <name evidence="1" type="ORF">NV381_25020</name>
</gene>
<protein>
    <submittedName>
        <fullName evidence="1">Heptaprenyl diphosphate synthase component 1</fullName>
    </submittedName>
</protein>
<dbReference type="InterPro" id="IPR009920">
    <property type="entry name" value="HEPPP_synth_su1"/>
</dbReference>
<evidence type="ECO:0000313" key="1">
    <source>
        <dbReference type="EMBL" id="MCR8634460.1"/>
    </source>
</evidence>
<evidence type="ECO:0000313" key="2">
    <source>
        <dbReference type="Proteomes" id="UP001300012"/>
    </source>
</evidence>
<accession>A0ABT1YP18</accession>
<dbReference type="EMBL" id="JANQBD010000020">
    <property type="protein sequence ID" value="MCR8634460.1"/>
    <property type="molecule type" value="Genomic_DNA"/>
</dbReference>
<dbReference type="Gene3D" id="1.20.120.1450">
    <property type="match status" value="1"/>
</dbReference>